<dbReference type="EMBL" id="CAUEEQ010002814">
    <property type="protein sequence ID" value="CAJ0923718.1"/>
    <property type="molecule type" value="Genomic_DNA"/>
</dbReference>
<keyword evidence="5" id="KW-1185">Reference proteome</keyword>
<feature type="compositionally biased region" description="Gly residues" evidence="1">
    <location>
        <begin position="487"/>
        <end position="510"/>
    </location>
</feature>
<reference evidence="4" key="1">
    <citation type="submission" date="2023-07" db="EMBL/GenBank/DDBJ databases">
        <authorList>
            <person name="Stuckert A."/>
        </authorList>
    </citation>
    <scope>NUCLEOTIDE SEQUENCE</scope>
</reference>
<dbReference type="Gene3D" id="3.30.420.10">
    <property type="entry name" value="Ribonuclease H-like superfamily/Ribonuclease H"/>
    <property type="match status" value="1"/>
</dbReference>
<sequence>MGIDLSFSSAFHPQTNGQTERTNQTLETYLRCFVSADQDDWVSFLPLAEFALNNRASSATLVSPFFCNSGFHPRFSSEQVESSDCPGVDTVVDRLQQIWTHVVDNLTLSQEKAQRFPNRRRRVGPRLRVGDLVWLSSRHIPMKVSSPKFKPRFIELPPVVTSGTSADSLWELPFVEETGTAASEFPPSACLFVLLEALGRKGCTSVPLVRVRRCSPITKVQGKHGSLALLLLIGGVICAAYGYKLELSSILNLQNSHMLNGIAEQDILNYPNSGKNYPQSCTAIKEGKSGIYVVEPVQDKRLLVWCDLGGDDGGWTVIQKNCHKNPRIWDTTWDCYKKGFGDLKGDHWLGNEHIHLLSTQQLHRARFRLRSASGLQHLANYDSFSLEGENLCYRIRLGRYSGTAGDAMTSGEPNAGHDNMKFSTKDRDNDLSGSNCAYVGGGGWWYDNCRFANLNTGAGIYWQQLCRGDCQSSDILIQPVEVCTGDNEGGGSDGDGGEGGDSGGDGGDGGDGSDSDGGDSGNGGGGDGGDGGGGDGGGDGGDGGGGDGGGDGGDGGDGGGDGGGNGGGDITPNPC</sequence>
<evidence type="ECO:0000256" key="1">
    <source>
        <dbReference type="SAM" id="MobiDB-lite"/>
    </source>
</evidence>
<protein>
    <recommendedName>
        <fullName evidence="6">Fibrinogen C-terminal domain-containing protein</fullName>
    </recommendedName>
</protein>
<dbReference type="PROSITE" id="PS50994">
    <property type="entry name" value="INTEGRASE"/>
    <property type="match status" value="1"/>
</dbReference>
<dbReference type="InterPro" id="IPR050373">
    <property type="entry name" value="Fibrinogen_C-term_domain"/>
</dbReference>
<dbReference type="CDD" id="cd00087">
    <property type="entry name" value="FReD"/>
    <property type="match status" value="1"/>
</dbReference>
<dbReference type="PROSITE" id="PS51406">
    <property type="entry name" value="FIBRINOGEN_C_2"/>
    <property type="match status" value="1"/>
</dbReference>
<dbReference type="PANTHER" id="PTHR19143">
    <property type="entry name" value="FIBRINOGEN/TENASCIN/ANGIOPOEITIN"/>
    <property type="match status" value="1"/>
</dbReference>
<accession>A0ABN9KTS5</accession>
<dbReference type="InterPro" id="IPR014716">
    <property type="entry name" value="Fibrinogen_a/b/g_C_1"/>
</dbReference>
<dbReference type="SUPFAM" id="SSF53098">
    <property type="entry name" value="Ribonuclease H-like"/>
    <property type="match status" value="1"/>
</dbReference>
<dbReference type="InterPro" id="IPR002181">
    <property type="entry name" value="Fibrinogen_a/b/g_C_dom"/>
</dbReference>
<dbReference type="Gene3D" id="3.90.215.10">
    <property type="entry name" value="Gamma Fibrinogen, chain A, domain 1"/>
    <property type="match status" value="1"/>
</dbReference>
<dbReference type="InterPro" id="IPR036056">
    <property type="entry name" value="Fibrinogen-like_C"/>
</dbReference>
<feature type="compositionally biased region" description="Gly residues" evidence="1">
    <location>
        <begin position="518"/>
        <end position="569"/>
    </location>
</feature>
<feature type="domain" description="Integrase catalytic" evidence="2">
    <location>
        <begin position="1"/>
        <end position="72"/>
    </location>
</feature>
<evidence type="ECO:0000313" key="5">
    <source>
        <dbReference type="Proteomes" id="UP001176940"/>
    </source>
</evidence>
<evidence type="ECO:0000313" key="4">
    <source>
        <dbReference type="EMBL" id="CAJ0923718.1"/>
    </source>
</evidence>
<proteinExistence type="predicted"/>
<dbReference type="InterPro" id="IPR012337">
    <property type="entry name" value="RNaseH-like_sf"/>
</dbReference>
<name>A0ABN9KTS5_9NEOB</name>
<dbReference type="InterPro" id="IPR001584">
    <property type="entry name" value="Integrase_cat-core"/>
</dbReference>
<evidence type="ECO:0000259" key="3">
    <source>
        <dbReference type="PROSITE" id="PS51406"/>
    </source>
</evidence>
<dbReference type="PANTHER" id="PTHR19143:SF428">
    <property type="entry name" value="ANGIOPOIETIN-RELATED PROTEIN 1-LIKE-RELATED"/>
    <property type="match status" value="1"/>
</dbReference>
<gene>
    <name evidence="4" type="ORF">RIMI_LOCUS2069758</name>
</gene>
<feature type="region of interest" description="Disordered" evidence="1">
    <location>
        <begin position="484"/>
        <end position="575"/>
    </location>
</feature>
<evidence type="ECO:0008006" key="6">
    <source>
        <dbReference type="Google" id="ProtNLM"/>
    </source>
</evidence>
<dbReference type="Proteomes" id="UP001176940">
    <property type="component" value="Unassembled WGS sequence"/>
</dbReference>
<dbReference type="SMART" id="SM00186">
    <property type="entry name" value="FBG"/>
    <property type="match status" value="1"/>
</dbReference>
<dbReference type="Pfam" id="PF00147">
    <property type="entry name" value="Fibrinogen_C"/>
    <property type="match status" value="1"/>
</dbReference>
<feature type="domain" description="Fibrinogen C-terminal" evidence="3">
    <location>
        <begin position="272"/>
        <end position="455"/>
    </location>
</feature>
<evidence type="ECO:0000259" key="2">
    <source>
        <dbReference type="PROSITE" id="PS50994"/>
    </source>
</evidence>
<organism evidence="4 5">
    <name type="scientific">Ranitomeya imitator</name>
    <name type="common">mimic poison frog</name>
    <dbReference type="NCBI Taxonomy" id="111125"/>
    <lineage>
        <taxon>Eukaryota</taxon>
        <taxon>Metazoa</taxon>
        <taxon>Chordata</taxon>
        <taxon>Craniata</taxon>
        <taxon>Vertebrata</taxon>
        <taxon>Euteleostomi</taxon>
        <taxon>Amphibia</taxon>
        <taxon>Batrachia</taxon>
        <taxon>Anura</taxon>
        <taxon>Neobatrachia</taxon>
        <taxon>Hyloidea</taxon>
        <taxon>Dendrobatidae</taxon>
        <taxon>Dendrobatinae</taxon>
        <taxon>Ranitomeya</taxon>
    </lineage>
</organism>
<dbReference type="SUPFAM" id="SSF56496">
    <property type="entry name" value="Fibrinogen C-terminal domain-like"/>
    <property type="match status" value="1"/>
</dbReference>
<comment type="caution">
    <text evidence="4">The sequence shown here is derived from an EMBL/GenBank/DDBJ whole genome shotgun (WGS) entry which is preliminary data.</text>
</comment>
<dbReference type="InterPro" id="IPR036397">
    <property type="entry name" value="RNaseH_sf"/>
</dbReference>